<organism evidence="2 3">
    <name type="scientific">Jiella pelagia</name>
    <dbReference type="NCBI Taxonomy" id="2986949"/>
    <lineage>
        <taxon>Bacteria</taxon>
        <taxon>Pseudomonadati</taxon>
        <taxon>Pseudomonadota</taxon>
        <taxon>Alphaproteobacteria</taxon>
        <taxon>Hyphomicrobiales</taxon>
        <taxon>Aurantimonadaceae</taxon>
        <taxon>Jiella</taxon>
    </lineage>
</organism>
<dbReference type="InterPro" id="IPR029060">
    <property type="entry name" value="PIN-like_dom_sf"/>
</dbReference>
<evidence type="ECO:0000313" key="3">
    <source>
        <dbReference type="Proteomes" id="UP001164020"/>
    </source>
</evidence>
<gene>
    <name evidence="2" type="ORF">OH818_00740</name>
</gene>
<protein>
    <submittedName>
        <fullName evidence="2">Type II toxin-antitoxin system VapC family toxin</fullName>
    </submittedName>
</protein>
<dbReference type="SUPFAM" id="SSF88723">
    <property type="entry name" value="PIN domain-like"/>
    <property type="match status" value="1"/>
</dbReference>
<dbReference type="Pfam" id="PF01850">
    <property type="entry name" value="PIN"/>
    <property type="match status" value="1"/>
</dbReference>
<geneLocation type="plasmid" evidence="2 3">
    <name>unnamed1</name>
</geneLocation>
<reference evidence="2" key="1">
    <citation type="submission" date="2022-12" db="EMBL/GenBank/DDBJ databases">
        <title>Jiella pelagia sp. nov., isolated from phosphonate enriched culture of Northwest Pacific surface seawater.</title>
        <authorList>
            <person name="Shin D.Y."/>
            <person name="Hwang C.Y."/>
        </authorList>
    </citation>
    <scope>NUCLEOTIDE SEQUENCE</scope>
    <source>
        <strain evidence="2">HL-NP1</strain>
        <plasmid evidence="2">unnamed1</plasmid>
    </source>
</reference>
<dbReference type="Proteomes" id="UP001164020">
    <property type="component" value="Plasmid unnamed1"/>
</dbReference>
<name>A0ABY7BTY0_9HYPH</name>
<dbReference type="InterPro" id="IPR002716">
    <property type="entry name" value="PIN_dom"/>
</dbReference>
<feature type="domain" description="PIN" evidence="1">
    <location>
        <begin position="5"/>
        <end position="119"/>
    </location>
</feature>
<dbReference type="Gene3D" id="3.40.50.1010">
    <property type="entry name" value="5'-nuclease"/>
    <property type="match status" value="1"/>
</dbReference>
<dbReference type="CDD" id="cd18682">
    <property type="entry name" value="PIN_VapC-like"/>
    <property type="match status" value="1"/>
</dbReference>
<evidence type="ECO:0000313" key="2">
    <source>
        <dbReference type="EMBL" id="WAP66732.1"/>
    </source>
</evidence>
<dbReference type="EMBL" id="CP114028">
    <property type="protein sequence ID" value="WAP66732.1"/>
    <property type="molecule type" value="Genomic_DNA"/>
</dbReference>
<keyword evidence="3" id="KW-1185">Reference proteome</keyword>
<evidence type="ECO:0000259" key="1">
    <source>
        <dbReference type="Pfam" id="PF01850"/>
    </source>
</evidence>
<accession>A0ABY7BTY0</accession>
<sequence>MADCVLDASALLALIFEEPGRDRVAETVPGASVSAINLAEAATRLLDVGIPRETIMQIFEELQLSVVAVDAEQAMLAADFRAPTRTAGLSLGDRVCMALARHLCVPALMADRQWAEVAEAVSVEVVLVR</sequence>
<proteinExistence type="predicted"/>
<keyword evidence="2" id="KW-0614">Plasmid</keyword>